<dbReference type="PROSITE" id="PS51186">
    <property type="entry name" value="GNAT"/>
    <property type="match status" value="1"/>
</dbReference>
<keyword evidence="1" id="KW-0808">Transferase</keyword>
<comment type="caution">
    <text evidence="4">The sequence shown here is derived from an EMBL/GenBank/DDBJ whole genome shotgun (WGS) entry which is preliminary data.</text>
</comment>
<dbReference type="EMBL" id="JAERQM010000004">
    <property type="protein sequence ID" value="MBU8544925.1"/>
    <property type="molecule type" value="Genomic_DNA"/>
</dbReference>
<dbReference type="InterPro" id="IPR000182">
    <property type="entry name" value="GNAT_dom"/>
</dbReference>
<evidence type="ECO:0000256" key="1">
    <source>
        <dbReference type="ARBA" id="ARBA00022679"/>
    </source>
</evidence>
<dbReference type="Pfam" id="PF00583">
    <property type="entry name" value="Acetyltransf_1"/>
    <property type="match status" value="1"/>
</dbReference>
<dbReference type="InterPro" id="IPR050680">
    <property type="entry name" value="YpeA/RimI_acetyltransf"/>
</dbReference>
<accession>A0ABS6H889</accession>
<sequence length="219" mass="23727">MSSLRARQALRYRPISKADLEIVHAMDLDADQVDDYLGPLSDILTTVRGGAAHSLIGIQAEGRMIGFYVIHPDPRDATCWWLGWFILARAHQGRGLGRAILARIMAGLASMPACRRVRLIVVPGNEGALALYRKMGFRMAGTLPATGDLVMECALRPGGPAPAYFTLDATCPIPGRRGRMRLRPRTGPHAARVIGVERGPPDCILGGRPALEPPPLCLH</sequence>
<evidence type="ECO:0000313" key="5">
    <source>
        <dbReference type="Proteomes" id="UP000689967"/>
    </source>
</evidence>
<reference evidence="4 5" key="1">
    <citation type="submission" date="2021-01" db="EMBL/GenBank/DDBJ databases">
        <title>Roseomonas sp. nov, a bacterium isolated from an oil production mixture in Yumen Oilfield.</title>
        <authorList>
            <person name="Wu D."/>
        </authorList>
    </citation>
    <scope>NUCLEOTIDE SEQUENCE [LARGE SCALE GENOMIC DNA]</scope>
    <source>
        <strain evidence="4 5">ROY-5-3</strain>
    </source>
</reference>
<dbReference type="PANTHER" id="PTHR43420">
    <property type="entry name" value="ACETYLTRANSFERASE"/>
    <property type="match status" value="1"/>
</dbReference>
<feature type="domain" description="N-acetyltransferase" evidence="3">
    <location>
        <begin position="10"/>
        <end position="156"/>
    </location>
</feature>
<dbReference type="RefSeq" id="WP_216876587.1">
    <property type="nucleotide sequence ID" value="NZ_JAERQM010000004.1"/>
</dbReference>
<proteinExistence type="predicted"/>
<evidence type="ECO:0000256" key="2">
    <source>
        <dbReference type="ARBA" id="ARBA00023315"/>
    </source>
</evidence>
<gene>
    <name evidence="4" type="ORF">JJQ90_14490</name>
</gene>
<keyword evidence="5" id="KW-1185">Reference proteome</keyword>
<evidence type="ECO:0000259" key="3">
    <source>
        <dbReference type="PROSITE" id="PS51186"/>
    </source>
</evidence>
<name>A0ABS6H889_9PROT</name>
<dbReference type="CDD" id="cd04301">
    <property type="entry name" value="NAT_SF"/>
    <property type="match status" value="1"/>
</dbReference>
<evidence type="ECO:0000313" key="4">
    <source>
        <dbReference type="EMBL" id="MBU8544925.1"/>
    </source>
</evidence>
<dbReference type="PANTHER" id="PTHR43420:SF47">
    <property type="entry name" value="N-ACETYLTRANSFERASE DOMAIN-CONTAINING PROTEIN"/>
    <property type="match status" value="1"/>
</dbReference>
<dbReference type="Proteomes" id="UP000689967">
    <property type="component" value="Unassembled WGS sequence"/>
</dbReference>
<protein>
    <submittedName>
        <fullName evidence="4">GNAT family N-acetyltransferase</fullName>
    </submittedName>
</protein>
<keyword evidence="2" id="KW-0012">Acyltransferase</keyword>
<organism evidence="4 5">
    <name type="scientific">Falsiroseomonas oleicola</name>
    <dbReference type="NCBI Taxonomy" id="2801474"/>
    <lineage>
        <taxon>Bacteria</taxon>
        <taxon>Pseudomonadati</taxon>
        <taxon>Pseudomonadota</taxon>
        <taxon>Alphaproteobacteria</taxon>
        <taxon>Acetobacterales</taxon>
        <taxon>Roseomonadaceae</taxon>
        <taxon>Falsiroseomonas</taxon>
    </lineage>
</organism>